<dbReference type="AlphaFoldDB" id="A0A6M3LFZ3"/>
<proteinExistence type="predicted"/>
<dbReference type="EMBL" id="MT143049">
    <property type="protein sequence ID" value="QJA92234.1"/>
    <property type="molecule type" value="Genomic_DNA"/>
</dbReference>
<protein>
    <submittedName>
        <fullName evidence="1">Uncharacterized protein</fullName>
    </submittedName>
</protein>
<sequence>MDNFTATYKQLAEQKHKLQSIINFEGEPLTRKQKVAIKKARQYLVEVDDWMQKLREVIQIDN</sequence>
<name>A0A6M3LFZ3_9ZZZZ</name>
<evidence type="ECO:0000313" key="1">
    <source>
        <dbReference type="EMBL" id="QJA92234.1"/>
    </source>
</evidence>
<gene>
    <name evidence="1" type="ORF">MM415B04789_0012</name>
</gene>
<accession>A0A6M3LFZ3</accession>
<organism evidence="1">
    <name type="scientific">viral metagenome</name>
    <dbReference type="NCBI Taxonomy" id="1070528"/>
    <lineage>
        <taxon>unclassified sequences</taxon>
        <taxon>metagenomes</taxon>
        <taxon>organismal metagenomes</taxon>
    </lineage>
</organism>
<reference evidence="1" key="1">
    <citation type="submission" date="2020-03" db="EMBL/GenBank/DDBJ databases">
        <title>The deep terrestrial virosphere.</title>
        <authorList>
            <person name="Holmfeldt K."/>
            <person name="Nilsson E."/>
            <person name="Simone D."/>
            <person name="Lopez-Fernandez M."/>
            <person name="Wu X."/>
            <person name="de Brujin I."/>
            <person name="Lundin D."/>
            <person name="Andersson A."/>
            <person name="Bertilsson S."/>
            <person name="Dopson M."/>
        </authorList>
    </citation>
    <scope>NUCLEOTIDE SEQUENCE</scope>
    <source>
        <strain evidence="1">MM415B04789</strain>
    </source>
</reference>